<reference evidence="1" key="1">
    <citation type="submission" date="2014-11" db="EMBL/GenBank/DDBJ databases">
        <authorList>
            <person name="Amaro Gonzalez C."/>
        </authorList>
    </citation>
    <scope>NUCLEOTIDE SEQUENCE</scope>
</reference>
<dbReference type="EMBL" id="GBXM01052164">
    <property type="protein sequence ID" value="JAH56413.1"/>
    <property type="molecule type" value="Transcribed_RNA"/>
</dbReference>
<organism evidence="1">
    <name type="scientific">Anguilla anguilla</name>
    <name type="common">European freshwater eel</name>
    <name type="synonym">Muraena anguilla</name>
    <dbReference type="NCBI Taxonomy" id="7936"/>
    <lineage>
        <taxon>Eukaryota</taxon>
        <taxon>Metazoa</taxon>
        <taxon>Chordata</taxon>
        <taxon>Craniata</taxon>
        <taxon>Vertebrata</taxon>
        <taxon>Euteleostomi</taxon>
        <taxon>Actinopterygii</taxon>
        <taxon>Neopterygii</taxon>
        <taxon>Teleostei</taxon>
        <taxon>Anguilliformes</taxon>
        <taxon>Anguillidae</taxon>
        <taxon>Anguilla</taxon>
    </lineage>
</organism>
<dbReference type="AlphaFoldDB" id="A0A0E9TUL3"/>
<evidence type="ECO:0000313" key="1">
    <source>
        <dbReference type="EMBL" id="JAH56413.1"/>
    </source>
</evidence>
<proteinExistence type="predicted"/>
<reference evidence="1" key="2">
    <citation type="journal article" date="2015" name="Fish Shellfish Immunol.">
        <title>Early steps in the European eel (Anguilla anguilla)-Vibrio vulnificus interaction in the gills: Role of the RtxA13 toxin.</title>
        <authorList>
            <person name="Callol A."/>
            <person name="Pajuelo D."/>
            <person name="Ebbesson L."/>
            <person name="Teles M."/>
            <person name="MacKenzie S."/>
            <person name="Amaro C."/>
        </authorList>
    </citation>
    <scope>NUCLEOTIDE SEQUENCE</scope>
</reference>
<name>A0A0E9TUL3_ANGAN</name>
<sequence length="50" mass="6010">MTLDKRAMQTPTVLREWLNRRPTRDLTELFCTIQSVEFTSLMFNFALSWN</sequence>
<accession>A0A0E9TUL3</accession>
<protein>
    <submittedName>
        <fullName evidence="1">Uncharacterized protein</fullName>
    </submittedName>
</protein>